<gene>
    <name evidence="1" type="ORF">J1N35_007242</name>
</gene>
<protein>
    <submittedName>
        <fullName evidence="1">Uncharacterized protein</fullName>
    </submittedName>
</protein>
<evidence type="ECO:0000313" key="1">
    <source>
        <dbReference type="EMBL" id="KAH1113864.1"/>
    </source>
</evidence>
<dbReference type="Proteomes" id="UP000828251">
    <property type="component" value="Unassembled WGS sequence"/>
</dbReference>
<dbReference type="OrthoDB" id="1744687at2759"/>
<evidence type="ECO:0000313" key="2">
    <source>
        <dbReference type="Proteomes" id="UP000828251"/>
    </source>
</evidence>
<dbReference type="AlphaFoldDB" id="A0A9D4AF35"/>
<keyword evidence="2" id="KW-1185">Reference proteome</keyword>
<dbReference type="EMBL" id="JAIQCV010000003">
    <property type="protein sequence ID" value="KAH1113864.1"/>
    <property type="molecule type" value="Genomic_DNA"/>
</dbReference>
<name>A0A9D4AF35_9ROSI</name>
<proteinExistence type="predicted"/>
<feature type="non-terminal residue" evidence="1">
    <location>
        <position position="84"/>
    </location>
</feature>
<sequence>MNWLKEGDKNTKFFHSFTSQRRRANHIDELEDEFGLITFNSHEIVNVVKHYFGNLFTLGGIENRILKDIKKGLTEDFTRDEIIF</sequence>
<organism evidence="1 2">
    <name type="scientific">Gossypium stocksii</name>
    <dbReference type="NCBI Taxonomy" id="47602"/>
    <lineage>
        <taxon>Eukaryota</taxon>
        <taxon>Viridiplantae</taxon>
        <taxon>Streptophyta</taxon>
        <taxon>Embryophyta</taxon>
        <taxon>Tracheophyta</taxon>
        <taxon>Spermatophyta</taxon>
        <taxon>Magnoliopsida</taxon>
        <taxon>eudicotyledons</taxon>
        <taxon>Gunneridae</taxon>
        <taxon>Pentapetalae</taxon>
        <taxon>rosids</taxon>
        <taxon>malvids</taxon>
        <taxon>Malvales</taxon>
        <taxon>Malvaceae</taxon>
        <taxon>Malvoideae</taxon>
        <taxon>Gossypium</taxon>
    </lineage>
</organism>
<accession>A0A9D4AF35</accession>
<reference evidence="1 2" key="1">
    <citation type="journal article" date="2021" name="Plant Biotechnol. J.">
        <title>Multi-omics assisted identification of the key and species-specific regulatory components of drought-tolerant mechanisms in Gossypium stocksii.</title>
        <authorList>
            <person name="Yu D."/>
            <person name="Ke L."/>
            <person name="Zhang D."/>
            <person name="Wu Y."/>
            <person name="Sun Y."/>
            <person name="Mei J."/>
            <person name="Sun J."/>
            <person name="Sun Y."/>
        </authorList>
    </citation>
    <scope>NUCLEOTIDE SEQUENCE [LARGE SCALE GENOMIC DNA]</scope>
    <source>
        <strain evidence="2">cv. E1</strain>
        <tissue evidence="1">Leaf</tissue>
    </source>
</reference>
<comment type="caution">
    <text evidence="1">The sequence shown here is derived from an EMBL/GenBank/DDBJ whole genome shotgun (WGS) entry which is preliminary data.</text>
</comment>